<keyword evidence="4" id="KW-0418">Kinase</keyword>
<reference evidence="7" key="2">
    <citation type="submission" date="2023-06" db="EMBL/GenBank/DDBJ databases">
        <authorList>
            <person name="Swenson N.G."/>
            <person name="Wegrzyn J.L."/>
            <person name="Mcevoy S.L."/>
        </authorList>
    </citation>
    <scope>NUCLEOTIDE SEQUENCE</scope>
    <source>
        <strain evidence="7">NS2018</strain>
        <tissue evidence="7">Leaf</tissue>
    </source>
</reference>
<keyword evidence="8" id="KW-1185">Reference proteome</keyword>
<protein>
    <recommendedName>
        <fullName evidence="6">Protein kinase domain-containing protein</fullName>
    </recommendedName>
</protein>
<proteinExistence type="predicted"/>
<keyword evidence="1" id="KW-0723">Serine/threonine-protein kinase</keyword>
<dbReference type="GO" id="GO:0005524">
    <property type="term" value="F:ATP binding"/>
    <property type="evidence" value="ECO:0007669"/>
    <property type="project" value="UniProtKB-KW"/>
</dbReference>
<keyword evidence="2" id="KW-0808">Transferase</keyword>
<dbReference type="InterPro" id="IPR011009">
    <property type="entry name" value="Kinase-like_dom_sf"/>
</dbReference>
<dbReference type="PROSITE" id="PS50011">
    <property type="entry name" value="PROTEIN_KINASE_DOM"/>
    <property type="match status" value="1"/>
</dbReference>
<dbReference type="PANTHER" id="PTHR27002">
    <property type="entry name" value="RECEPTOR-LIKE SERINE/THREONINE-PROTEIN KINASE SD1-8"/>
    <property type="match status" value="1"/>
</dbReference>
<dbReference type="InterPro" id="IPR000719">
    <property type="entry name" value="Prot_kinase_dom"/>
</dbReference>
<dbReference type="PANTHER" id="PTHR27002:SF181">
    <property type="entry name" value="RECEPTOR-LIKE SERINE_THREONINE-PROTEIN KINASE"/>
    <property type="match status" value="1"/>
</dbReference>
<evidence type="ECO:0000313" key="7">
    <source>
        <dbReference type="EMBL" id="KAK0578283.1"/>
    </source>
</evidence>
<dbReference type="GO" id="GO:0004674">
    <property type="term" value="F:protein serine/threonine kinase activity"/>
    <property type="evidence" value="ECO:0007669"/>
    <property type="project" value="UniProtKB-KW"/>
</dbReference>
<evidence type="ECO:0000259" key="6">
    <source>
        <dbReference type="PROSITE" id="PS50011"/>
    </source>
</evidence>
<feature type="domain" description="Protein kinase" evidence="6">
    <location>
        <begin position="1"/>
        <end position="183"/>
    </location>
</feature>
<keyword evidence="5" id="KW-0067">ATP-binding</keyword>
<dbReference type="Gene3D" id="1.10.510.10">
    <property type="entry name" value="Transferase(Phosphotransferase) domain 1"/>
    <property type="match status" value="1"/>
</dbReference>
<name>A0AA39RR29_ACESA</name>
<dbReference type="Proteomes" id="UP001168877">
    <property type="component" value="Unassembled WGS sequence"/>
</dbReference>
<evidence type="ECO:0000256" key="2">
    <source>
        <dbReference type="ARBA" id="ARBA00022679"/>
    </source>
</evidence>
<dbReference type="Gene3D" id="3.30.200.20">
    <property type="entry name" value="Phosphorylase Kinase, domain 1"/>
    <property type="match status" value="1"/>
</dbReference>
<dbReference type="SUPFAM" id="SSF56112">
    <property type="entry name" value="Protein kinase-like (PK-like)"/>
    <property type="match status" value="1"/>
</dbReference>
<evidence type="ECO:0000256" key="1">
    <source>
        <dbReference type="ARBA" id="ARBA00022527"/>
    </source>
</evidence>
<dbReference type="EMBL" id="JAUESC010000385">
    <property type="protein sequence ID" value="KAK0578283.1"/>
    <property type="molecule type" value="Genomic_DNA"/>
</dbReference>
<keyword evidence="3" id="KW-0547">Nucleotide-binding</keyword>
<dbReference type="InterPro" id="IPR001245">
    <property type="entry name" value="Ser-Thr/Tyr_kinase_cat_dom"/>
</dbReference>
<dbReference type="AlphaFoldDB" id="A0AA39RR29"/>
<evidence type="ECO:0000256" key="5">
    <source>
        <dbReference type="ARBA" id="ARBA00022840"/>
    </source>
</evidence>
<reference evidence="7" key="1">
    <citation type="journal article" date="2022" name="Plant J.">
        <title>Strategies of tolerance reflected in two North American maple genomes.</title>
        <authorList>
            <person name="McEvoy S.L."/>
            <person name="Sezen U.U."/>
            <person name="Trouern-Trend A."/>
            <person name="McMahon S.M."/>
            <person name="Schaberg P.G."/>
            <person name="Yang J."/>
            <person name="Wegrzyn J.L."/>
            <person name="Swenson N.G."/>
        </authorList>
    </citation>
    <scope>NUCLEOTIDE SEQUENCE</scope>
    <source>
        <strain evidence="7">NS2018</strain>
    </source>
</reference>
<organism evidence="7 8">
    <name type="scientific">Acer saccharum</name>
    <name type="common">Sugar maple</name>
    <dbReference type="NCBI Taxonomy" id="4024"/>
    <lineage>
        <taxon>Eukaryota</taxon>
        <taxon>Viridiplantae</taxon>
        <taxon>Streptophyta</taxon>
        <taxon>Embryophyta</taxon>
        <taxon>Tracheophyta</taxon>
        <taxon>Spermatophyta</taxon>
        <taxon>Magnoliopsida</taxon>
        <taxon>eudicotyledons</taxon>
        <taxon>Gunneridae</taxon>
        <taxon>Pentapetalae</taxon>
        <taxon>rosids</taxon>
        <taxon>malvids</taxon>
        <taxon>Sapindales</taxon>
        <taxon>Sapindaceae</taxon>
        <taxon>Hippocastanoideae</taxon>
        <taxon>Acereae</taxon>
        <taxon>Acer</taxon>
    </lineage>
</organism>
<evidence type="ECO:0000313" key="8">
    <source>
        <dbReference type="Proteomes" id="UP001168877"/>
    </source>
</evidence>
<dbReference type="Pfam" id="PF07714">
    <property type="entry name" value="PK_Tyr_Ser-Thr"/>
    <property type="match status" value="1"/>
</dbReference>
<accession>A0AA39RR29</accession>
<comment type="caution">
    <text evidence="7">The sequence shown here is derived from an EMBL/GenBank/DDBJ whole genome shotgun (WGS) entry which is preliminary data.</text>
</comment>
<dbReference type="GO" id="GO:0005886">
    <property type="term" value="C:plasma membrane"/>
    <property type="evidence" value="ECO:0007669"/>
    <property type="project" value="TreeGrafter"/>
</dbReference>
<evidence type="ECO:0000256" key="3">
    <source>
        <dbReference type="ARBA" id="ARBA00022741"/>
    </source>
</evidence>
<sequence length="183" mass="20350">MLPDGQQVAVKRLITNSKQRDEDFKNEVTLVAGLQHRNLVRLLGFCLEGKERILVFEFLSNSSLDNFIFGMFSLPIKILAWKRWNEGTALKVIDSTLREGSRNEMMKCINIGLLCVQESVSDRPIMASVIHMLNSNSAGTLPAPSKPGFFMQGSVILNASSSLEYNSTGSTESERRRIATAPL</sequence>
<gene>
    <name evidence="7" type="ORF">LWI29_007956</name>
</gene>
<evidence type="ECO:0000256" key="4">
    <source>
        <dbReference type="ARBA" id="ARBA00022777"/>
    </source>
</evidence>